<accession>A0A432XPT1</accession>
<dbReference type="AlphaFoldDB" id="A0A432XPT1"/>
<evidence type="ECO:0000313" key="5">
    <source>
        <dbReference type="Proteomes" id="UP000286678"/>
    </source>
</evidence>
<feature type="transmembrane region" description="Helical" evidence="3">
    <location>
        <begin position="178"/>
        <end position="195"/>
    </location>
</feature>
<dbReference type="RefSeq" id="WP_126832364.1">
    <property type="nucleotide sequence ID" value="NZ_PIPT01000001.1"/>
</dbReference>
<reference evidence="5" key="1">
    <citation type="journal article" date="2018" name="Front. Microbiol.">
        <title>Genome-Based Analysis Reveals the Taxonomy and Diversity of the Family Idiomarinaceae.</title>
        <authorList>
            <person name="Liu Y."/>
            <person name="Lai Q."/>
            <person name="Shao Z."/>
        </authorList>
    </citation>
    <scope>NUCLEOTIDE SEQUENCE [LARGE SCALE GENOMIC DNA]</scope>
    <source>
        <strain evidence="5">SW15</strain>
    </source>
</reference>
<keyword evidence="3" id="KW-1133">Transmembrane helix</keyword>
<dbReference type="InterPro" id="IPR048254">
    <property type="entry name" value="CDP_ALCOHOL_P_TRANSF_CS"/>
</dbReference>
<dbReference type="GO" id="GO:0016780">
    <property type="term" value="F:phosphotransferase activity, for other substituted phosphate groups"/>
    <property type="evidence" value="ECO:0007669"/>
    <property type="project" value="InterPro"/>
</dbReference>
<keyword evidence="3" id="KW-0472">Membrane</keyword>
<organism evidence="4 5">
    <name type="scientific">Pseudidiomarina aquimaris</name>
    <dbReference type="NCBI Taxonomy" id="641841"/>
    <lineage>
        <taxon>Bacteria</taxon>
        <taxon>Pseudomonadati</taxon>
        <taxon>Pseudomonadota</taxon>
        <taxon>Gammaproteobacteria</taxon>
        <taxon>Alteromonadales</taxon>
        <taxon>Idiomarinaceae</taxon>
        <taxon>Pseudidiomarina</taxon>
    </lineage>
</organism>
<dbReference type="GO" id="GO:0008654">
    <property type="term" value="P:phospholipid biosynthetic process"/>
    <property type="evidence" value="ECO:0007669"/>
    <property type="project" value="InterPro"/>
</dbReference>
<comment type="caution">
    <text evidence="4">The sequence shown here is derived from an EMBL/GenBank/DDBJ whole genome shotgun (WGS) entry which is preliminary data.</text>
</comment>
<evidence type="ECO:0000256" key="2">
    <source>
        <dbReference type="RuleBase" id="RU003750"/>
    </source>
</evidence>
<evidence type="ECO:0000256" key="3">
    <source>
        <dbReference type="SAM" id="Phobius"/>
    </source>
</evidence>
<dbReference type="GO" id="GO:0016020">
    <property type="term" value="C:membrane"/>
    <property type="evidence" value="ECO:0007669"/>
    <property type="project" value="InterPro"/>
</dbReference>
<name>A0A432XPT1_9GAMM</name>
<dbReference type="Proteomes" id="UP000286678">
    <property type="component" value="Unassembled WGS sequence"/>
</dbReference>
<dbReference type="OrthoDB" id="9790577at2"/>
<sequence length="216" mass="23504">MIDALLYRHLQPSLNKVAKPLVKLGMTANQMTMLGFAIGLCALPALAFARYDLALLCILLNRLSDGLDGAMARQTQRTDAGGYLDSVCDFIFYMVIPLGFLLADPGGHSIAAGFLMLSFMGTGATFLAFAVLAGKHGIENPDYPNKSLHYMGGLTEGFETIVAFCVFCLWPQWFVYTASIFAALCGFTALTRLYLGYQTLRRVASVVDEKESPTNS</sequence>
<dbReference type="InterPro" id="IPR043130">
    <property type="entry name" value="CDP-OH_PTrfase_TM_dom"/>
</dbReference>
<feature type="transmembrane region" description="Helical" evidence="3">
    <location>
        <begin position="33"/>
        <end position="61"/>
    </location>
</feature>
<evidence type="ECO:0000256" key="1">
    <source>
        <dbReference type="ARBA" id="ARBA00022679"/>
    </source>
</evidence>
<feature type="transmembrane region" description="Helical" evidence="3">
    <location>
        <begin position="153"/>
        <end position="172"/>
    </location>
</feature>
<keyword evidence="1 2" id="KW-0808">Transferase</keyword>
<gene>
    <name evidence="4" type="ORF">CWE21_01170</name>
</gene>
<feature type="transmembrane region" description="Helical" evidence="3">
    <location>
        <begin position="109"/>
        <end position="132"/>
    </location>
</feature>
<keyword evidence="5" id="KW-1185">Reference proteome</keyword>
<dbReference type="Pfam" id="PF01066">
    <property type="entry name" value="CDP-OH_P_transf"/>
    <property type="match status" value="1"/>
</dbReference>
<evidence type="ECO:0008006" key="6">
    <source>
        <dbReference type="Google" id="ProtNLM"/>
    </source>
</evidence>
<proteinExistence type="inferred from homology"/>
<dbReference type="Gene3D" id="1.20.120.1760">
    <property type="match status" value="1"/>
</dbReference>
<dbReference type="PROSITE" id="PS00379">
    <property type="entry name" value="CDP_ALCOHOL_P_TRANSF"/>
    <property type="match status" value="1"/>
</dbReference>
<feature type="transmembrane region" description="Helical" evidence="3">
    <location>
        <begin position="82"/>
        <end position="103"/>
    </location>
</feature>
<dbReference type="EMBL" id="PIPT01000001">
    <property type="protein sequence ID" value="RUO50745.1"/>
    <property type="molecule type" value="Genomic_DNA"/>
</dbReference>
<keyword evidence="3" id="KW-0812">Transmembrane</keyword>
<comment type="similarity">
    <text evidence="2">Belongs to the CDP-alcohol phosphatidyltransferase class-I family.</text>
</comment>
<dbReference type="InterPro" id="IPR000462">
    <property type="entry name" value="CDP-OH_P_trans"/>
</dbReference>
<evidence type="ECO:0000313" key="4">
    <source>
        <dbReference type="EMBL" id="RUO50745.1"/>
    </source>
</evidence>
<protein>
    <recommendedName>
        <fullName evidence="6">CDP-alcohol phosphatidyltransferase family protein</fullName>
    </recommendedName>
</protein>